<dbReference type="EMBL" id="AP025314">
    <property type="protein sequence ID" value="BDD09986.1"/>
    <property type="molecule type" value="Genomic_DNA"/>
</dbReference>
<dbReference type="AlphaFoldDB" id="A0AAU9DAM3"/>
<evidence type="ECO:0000313" key="2">
    <source>
        <dbReference type="Proteomes" id="UP001348817"/>
    </source>
</evidence>
<dbReference type="Proteomes" id="UP001348817">
    <property type="component" value="Chromosome"/>
</dbReference>
<name>A0AAU9DAM3_9BACT</name>
<evidence type="ECO:0000313" key="1">
    <source>
        <dbReference type="EMBL" id="BDD09986.1"/>
    </source>
</evidence>
<reference evidence="1 2" key="1">
    <citation type="submission" date="2021-12" db="EMBL/GenBank/DDBJ databases">
        <title>Genome sequencing of bacteria with rrn-lacking chromosome and rrn-plasmid.</title>
        <authorList>
            <person name="Anda M."/>
            <person name="Iwasaki W."/>
        </authorList>
    </citation>
    <scope>NUCLEOTIDE SEQUENCE [LARGE SCALE GENOMIC DNA]</scope>
    <source>
        <strain evidence="1 2">DSM 100852</strain>
    </source>
</reference>
<sequence>MAREWAFMFFQLYCARRDDFFSTFPIGEYEAGHFLVVAEVVILNFMFYAN</sequence>
<keyword evidence="2" id="KW-1185">Reference proteome</keyword>
<organism evidence="1 2">
    <name type="scientific">Fulvitalea axinellae</name>
    <dbReference type="NCBI Taxonomy" id="1182444"/>
    <lineage>
        <taxon>Bacteria</taxon>
        <taxon>Pseudomonadati</taxon>
        <taxon>Bacteroidota</taxon>
        <taxon>Cytophagia</taxon>
        <taxon>Cytophagales</taxon>
        <taxon>Persicobacteraceae</taxon>
        <taxon>Fulvitalea</taxon>
    </lineage>
</organism>
<proteinExistence type="predicted"/>
<gene>
    <name evidence="1" type="ORF">FUAX_24180</name>
</gene>
<protein>
    <submittedName>
        <fullName evidence="1">Uncharacterized protein</fullName>
    </submittedName>
</protein>
<accession>A0AAU9DAM3</accession>
<dbReference type="KEGG" id="fax:FUAX_24180"/>